<dbReference type="AlphaFoldDB" id="A0A154P7G1"/>
<dbReference type="PANTHER" id="PTHR48051">
    <property type="match status" value="1"/>
</dbReference>
<accession>A0A154P7G1</accession>
<dbReference type="InterPro" id="IPR003591">
    <property type="entry name" value="Leu-rich_rpt_typical-subtyp"/>
</dbReference>
<feature type="compositionally biased region" description="Basic and acidic residues" evidence="3">
    <location>
        <begin position="59"/>
        <end position="72"/>
    </location>
</feature>
<dbReference type="PANTHER" id="PTHR48051:SF54">
    <property type="entry name" value="LEUCINE-RICH REPEAT-CONTAINING PROTEIN"/>
    <property type="match status" value="1"/>
</dbReference>
<dbReference type="GO" id="GO:0005737">
    <property type="term" value="C:cytoplasm"/>
    <property type="evidence" value="ECO:0007669"/>
    <property type="project" value="TreeGrafter"/>
</dbReference>
<keyword evidence="2" id="KW-0677">Repeat</keyword>
<dbReference type="OrthoDB" id="40118at2759"/>
<evidence type="ECO:0000256" key="1">
    <source>
        <dbReference type="ARBA" id="ARBA00022614"/>
    </source>
</evidence>
<evidence type="ECO:0000313" key="4">
    <source>
        <dbReference type="EMBL" id="KZC07781.1"/>
    </source>
</evidence>
<reference evidence="4 5" key="1">
    <citation type="submission" date="2015-07" db="EMBL/GenBank/DDBJ databases">
        <title>The genome of Dufourea novaeangliae.</title>
        <authorList>
            <person name="Pan H."/>
            <person name="Kapheim K."/>
        </authorList>
    </citation>
    <scope>NUCLEOTIDE SEQUENCE [LARGE SCALE GENOMIC DNA]</scope>
    <source>
        <strain evidence="4">0120121106</strain>
        <tissue evidence="4">Whole body</tissue>
    </source>
</reference>
<dbReference type="InterPro" id="IPR050216">
    <property type="entry name" value="LRR_domain-containing"/>
</dbReference>
<proteinExistence type="predicted"/>
<dbReference type="Pfam" id="PF13855">
    <property type="entry name" value="LRR_8"/>
    <property type="match status" value="1"/>
</dbReference>
<dbReference type="EMBL" id="KQ434829">
    <property type="protein sequence ID" value="KZC07781.1"/>
    <property type="molecule type" value="Genomic_DNA"/>
</dbReference>
<keyword evidence="1" id="KW-0433">Leucine-rich repeat</keyword>
<dbReference type="SMART" id="SM00369">
    <property type="entry name" value="LRR_TYP"/>
    <property type="match status" value="2"/>
</dbReference>
<gene>
    <name evidence="4" type="ORF">WN55_08103</name>
</gene>
<evidence type="ECO:0000256" key="2">
    <source>
        <dbReference type="ARBA" id="ARBA00022737"/>
    </source>
</evidence>
<evidence type="ECO:0000256" key="3">
    <source>
        <dbReference type="SAM" id="MobiDB-lite"/>
    </source>
</evidence>
<name>A0A154P7G1_DUFNO</name>
<feature type="region of interest" description="Disordered" evidence="3">
    <location>
        <begin position="35"/>
        <end position="72"/>
    </location>
</feature>
<dbReference type="OMA" id="CYQSPRK"/>
<protein>
    <submittedName>
        <fullName evidence="4">Leucine-rich repeat-containing protein 27</fullName>
    </submittedName>
</protein>
<dbReference type="PROSITE" id="PS51450">
    <property type="entry name" value="LRR"/>
    <property type="match status" value="1"/>
</dbReference>
<feature type="compositionally biased region" description="Polar residues" evidence="3">
    <location>
        <begin position="44"/>
        <end position="54"/>
    </location>
</feature>
<evidence type="ECO:0000313" key="5">
    <source>
        <dbReference type="Proteomes" id="UP000076502"/>
    </source>
</evidence>
<dbReference type="Proteomes" id="UP000076502">
    <property type="component" value="Unassembled WGS sequence"/>
</dbReference>
<feature type="region of interest" description="Disordered" evidence="3">
    <location>
        <begin position="147"/>
        <end position="184"/>
    </location>
</feature>
<sequence length="545" mass="62724">MSDLARNLLTRYYGLNSESTGKRFLSIHESVENTKNEDEKQVVEHTSVTSNEASASEDGCQKSNDDNRKLSIPDETYRRLSRAFDNIEDAYDSNENSDIFEIDVRENAVCNTKHTESPTEREESPNIIPVFVTTENYPKDANGSDLSLTSTEDTFPDNISDVSGMTLRKSQKSSKTSTPLPPVSKKKSICNETFADFSNSELKQFPNEILNKFSQLRMLYMAGNSLMELPDEVFTFLRHLEWIDIRNNQISSLPNSIESHPCIETLLLQANKIEELPLVLCTLPKLKTLQVAHNPIIIPSKDIVASGFPVILEFLRKEWNKAYPDCQVEFKENKIEPKLSTILCYQSPRKSKKKIASPKIQVHDRNAFVRGKCKFYKPSNRCESKGANASMEHRLLWYSKVKDLFIKQASILQKLKDESVLKEWRRDRRSFNIAMEKAIKRNEDDIPFGFDIEDYASIFKQRAKLGTLRSKGKDKQKFNQPEDINAKIDELLETLNNLETKIVDTVTPRTKQNLLQKDIEKMLQFQDEIRNLRKYNDIAIVSLKN</sequence>
<keyword evidence="5" id="KW-1185">Reference proteome</keyword>
<dbReference type="InterPro" id="IPR032675">
    <property type="entry name" value="LRR_dom_sf"/>
</dbReference>
<dbReference type="Gene3D" id="3.80.10.10">
    <property type="entry name" value="Ribonuclease Inhibitor"/>
    <property type="match status" value="1"/>
</dbReference>
<organism evidence="4 5">
    <name type="scientific">Dufourea novaeangliae</name>
    <name type="common">Sweat bee</name>
    <dbReference type="NCBI Taxonomy" id="178035"/>
    <lineage>
        <taxon>Eukaryota</taxon>
        <taxon>Metazoa</taxon>
        <taxon>Ecdysozoa</taxon>
        <taxon>Arthropoda</taxon>
        <taxon>Hexapoda</taxon>
        <taxon>Insecta</taxon>
        <taxon>Pterygota</taxon>
        <taxon>Neoptera</taxon>
        <taxon>Endopterygota</taxon>
        <taxon>Hymenoptera</taxon>
        <taxon>Apocrita</taxon>
        <taxon>Aculeata</taxon>
        <taxon>Apoidea</taxon>
        <taxon>Anthophila</taxon>
        <taxon>Halictidae</taxon>
        <taxon>Rophitinae</taxon>
        <taxon>Dufourea</taxon>
    </lineage>
</organism>
<dbReference type="SUPFAM" id="SSF52075">
    <property type="entry name" value="Outer arm dynein light chain 1"/>
    <property type="match status" value="1"/>
</dbReference>
<dbReference type="STRING" id="178035.A0A154P7G1"/>
<dbReference type="InterPro" id="IPR001611">
    <property type="entry name" value="Leu-rich_rpt"/>
</dbReference>